<evidence type="ECO:0000313" key="2">
    <source>
        <dbReference type="Proteomes" id="UP000305874"/>
    </source>
</evidence>
<dbReference type="AlphaFoldDB" id="A0A5S3YKQ8"/>
<comment type="caution">
    <text evidence="1">The sequence shown here is derived from an EMBL/GenBank/DDBJ whole genome shotgun (WGS) entry which is preliminary data.</text>
</comment>
<sequence>MTDQIQDENKLIAERRTKLDAIRENCSANGHPNSFRREDYTADLQAKFGDKSKEELVELNQQAS</sequence>
<organism evidence="1 2">
    <name type="scientific">Pseudoalteromonas ruthenica</name>
    <dbReference type="NCBI Taxonomy" id="151081"/>
    <lineage>
        <taxon>Bacteria</taxon>
        <taxon>Pseudomonadati</taxon>
        <taxon>Pseudomonadota</taxon>
        <taxon>Gammaproteobacteria</taxon>
        <taxon>Alteromonadales</taxon>
        <taxon>Pseudoalteromonadaceae</taxon>
        <taxon>Pseudoalteromonas</taxon>
    </lineage>
</organism>
<keyword evidence="1" id="KW-0436">Ligase</keyword>
<evidence type="ECO:0000313" key="1">
    <source>
        <dbReference type="EMBL" id="TMP75046.1"/>
    </source>
</evidence>
<name>A0A5S3YKQ8_9GAMM</name>
<feature type="non-terminal residue" evidence="1">
    <location>
        <position position="64"/>
    </location>
</feature>
<dbReference type="SUPFAM" id="SSF50249">
    <property type="entry name" value="Nucleic acid-binding proteins"/>
    <property type="match status" value="1"/>
</dbReference>
<dbReference type="Gene3D" id="2.40.50.140">
    <property type="entry name" value="Nucleic acid-binding proteins"/>
    <property type="match status" value="1"/>
</dbReference>
<protein>
    <submittedName>
        <fullName evidence="1">Lysine--tRNA ligase</fullName>
    </submittedName>
</protein>
<accession>A0A5S3YKQ8</accession>
<dbReference type="EMBL" id="PNCG01000679">
    <property type="protein sequence ID" value="TMP75046.1"/>
    <property type="molecule type" value="Genomic_DNA"/>
</dbReference>
<proteinExistence type="predicted"/>
<dbReference type="Proteomes" id="UP000305874">
    <property type="component" value="Unassembled WGS sequence"/>
</dbReference>
<dbReference type="GO" id="GO:0016874">
    <property type="term" value="F:ligase activity"/>
    <property type="evidence" value="ECO:0007669"/>
    <property type="project" value="UniProtKB-KW"/>
</dbReference>
<dbReference type="InterPro" id="IPR012340">
    <property type="entry name" value="NA-bd_OB-fold"/>
</dbReference>
<reference evidence="2" key="2">
    <citation type="submission" date="2019-06" db="EMBL/GenBank/DDBJ databases">
        <title>Co-occurence of chitin degradation, pigmentation and bioactivity in marine Pseudoalteromonas.</title>
        <authorList>
            <person name="Sonnenschein E.C."/>
            <person name="Bech P.K."/>
        </authorList>
    </citation>
    <scope>NUCLEOTIDE SEQUENCE [LARGE SCALE GENOMIC DNA]</scope>
    <source>
        <strain evidence="2">S2897</strain>
    </source>
</reference>
<reference evidence="1 2" key="1">
    <citation type="submission" date="2017-12" db="EMBL/GenBank/DDBJ databases">
        <authorList>
            <person name="Paulsen S."/>
            <person name="Gram L.K."/>
        </authorList>
    </citation>
    <scope>NUCLEOTIDE SEQUENCE [LARGE SCALE GENOMIC DNA]</scope>
    <source>
        <strain evidence="1 2">S2897</strain>
    </source>
</reference>
<gene>
    <name evidence="1" type="ORF">CWC05_22040</name>
</gene>